<protein>
    <submittedName>
        <fullName evidence="2">Uncharacterized protein</fullName>
    </submittedName>
</protein>
<evidence type="ECO:0000313" key="3">
    <source>
        <dbReference type="Proteomes" id="UP001153269"/>
    </source>
</evidence>
<dbReference type="Proteomes" id="UP001153269">
    <property type="component" value="Unassembled WGS sequence"/>
</dbReference>
<accession>A0A9N7VDS8</accession>
<evidence type="ECO:0000256" key="1">
    <source>
        <dbReference type="SAM" id="MobiDB-lite"/>
    </source>
</evidence>
<feature type="region of interest" description="Disordered" evidence="1">
    <location>
        <begin position="41"/>
        <end position="60"/>
    </location>
</feature>
<proteinExistence type="predicted"/>
<organism evidence="2 3">
    <name type="scientific">Pleuronectes platessa</name>
    <name type="common">European plaice</name>
    <dbReference type="NCBI Taxonomy" id="8262"/>
    <lineage>
        <taxon>Eukaryota</taxon>
        <taxon>Metazoa</taxon>
        <taxon>Chordata</taxon>
        <taxon>Craniata</taxon>
        <taxon>Vertebrata</taxon>
        <taxon>Euteleostomi</taxon>
        <taxon>Actinopterygii</taxon>
        <taxon>Neopterygii</taxon>
        <taxon>Teleostei</taxon>
        <taxon>Neoteleostei</taxon>
        <taxon>Acanthomorphata</taxon>
        <taxon>Carangaria</taxon>
        <taxon>Pleuronectiformes</taxon>
        <taxon>Pleuronectoidei</taxon>
        <taxon>Pleuronectidae</taxon>
        <taxon>Pleuronectes</taxon>
    </lineage>
</organism>
<evidence type="ECO:0000313" key="2">
    <source>
        <dbReference type="EMBL" id="CAB1446687.1"/>
    </source>
</evidence>
<dbReference type="EMBL" id="CADEAL010003924">
    <property type="protein sequence ID" value="CAB1446687.1"/>
    <property type="molecule type" value="Genomic_DNA"/>
</dbReference>
<gene>
    <name evidence="2" type="ORF">PLEPLA_LOCUS34412</name>
</gene>
<sequence>MPHRDWLRSQAHVLPLHGCCLGQKRRTTSASFGSNEAQIPTVLHRPPTTPTTHNHSSHDGAHAYSHVAATFGGLSGVGSER</sequence>
<keyword evidence="3" id="KW-1185">Reference proteome</keyword>
<reference evidence="2" key="1">
    <citation type="submission" date="2020-03" db="EMBL/GenBank/DDBJ databases">
        <authorList>
            <person name="Weist P."/>
        </authorList>
    </citation>
    <scope>NUCLEOTIDE SEQUENCE</scope>
</reference>
<comment type="caution">
    <text evidence="2">The sequence shown here is derived from an EMBL/GenBank/DDBJ whole genome shotgun (WGS) entry which is preliminary data.</text>
</comment>
<dbReference type="AlphaFoldDB" id="A0A9N7VDS8"/>
<name>A0A9N7VDS8_PLEPL</name>